<evidence type="ECO:0000313" key="2">
    <source>
        <dbReference type="Proteomes" id="UP000008335"/>
    </source>
</evidence>
<protein>
    <submittedName>
        <fullName evidence="1">Uncharacterized protein</fullName>
    </submittedName>
</protein>
<reference evidence="1" key="2">
    <citation type="submission" date="2005-07" db="EMBL/GenBank/DDBJ databases">
        <title>Annotation of the Saccharomyces cerevisiae RM11-1a Genome.</title>
        <authorList>
            <consortium name="The Broad Institute Genome Sequencing Platform"/>
            <person name="Birren B."/>
            <person name="Lander E."/>
            <person name="Galagan J."/>
            <person name="Nusbaum C."/>
            <person name="Devon K."/>
            <person name="Cuomo C."/>
            <person name="Jaffe D."/>
            <person name="Butler J."/>
            <person name="Alvarez P."/>
            <person name="Gnerre S."/>
            <person name="Grabherr M."/>
            <person name="Kleber M."/>
            <person name="Mauceli E."/>
            <person name="Brockman W."/>
            <person name="MacCallum I.A."/>
            <person name="Rounsley S."/>
            <person name="Young S."/>
            <person name="LaButti K."/>
            <person name="Pushparaj V."/>
            <person name="DeCaprio D."/>
            <person name="Crawford M."/>
            <person name="Koehrsen M."/>
            <person name="Engels R."/>
            <person name="Montgomery P."/>
            <person name="Pearson M."/>
            <person name="Howarth C."/>
            <person name="Larson L."/>
            <person name="Luoma S."/>
            <person name="White J."/>
            <person name="O'Leary S."/>
            <person name="Kodira C."/>
            <person name="Zeng Q."/>
            <person name="Yandava C."/>
            <person name="Alvarado L."/>
            <person name="Pratt S."/>
            <person name="Kruglyak L."/>
        </authorList>
    </citation>
    <scope>NUCLEOTIDE SEQUENCE</scope>
    <source>
        <strain evidence="1">RM11-1a</strain>
    </source>
</reference>
<dbReference type="HOGENOM" id="CLU_3399615_0_0_1"/>
<dbReference type="EMBL" id="CH408045">
    <property type="protein sequence ID" value="EDV10573.1"/>
    <property type="molecule type" value="Genomic_DNA"/>
</dbReference>
<keyword evidence="2" id="KW-1185">Reference proteome</keyword>
<evidence type="ECO:0000313" key="1">
    <source>
        <dbReference type="EMBL" id="EDV10573.1"/>
    </source>
</evidence>
<proteinExistence type="predicted"/>
<accession>B3LJ20</accession>
<reference evidence="1" key="1">
    <citation type="submission" date="2005-03" db="EMBL/GenBank/DDBJ databases">
        <authorList>
            <person name="Giovannoni S.J."/>
            <person name="Cho J.-C."/>
            <person name="Ferriera S."/>
            <person name="Johnson J."/>
            <person name="Kravitz S."/>
            <person name="Halpern A."/>
            <person name="Remington K."/>
            <person name="Beeson K."/>
            <person name="Tran B."/>
            <person name="Rogers Y.-H."/>
            <person name="Friedman R."/>
            <person name="Venter J.C."/>
        </authorList>
    </citation>
    <scope>NUCLEOTIDE SEQUENCE</scope>
    <source>
        <strain evidence="1">RM11-1a</strain>
    </source>
</reference>
<dbReference type="AlphaFoldDB" id="B3LJ20"/>
<sequence>MEYMGSFLRKAATTNLFNSIKKRKVQNRAMS</sequence>
<name>B3LJ20_YEAS1</name>
<gene>
    <name evidence="1" type="ORF">SCRG_01364</name>
</gene>
<dbReference type="Proteomes" id="UP000008335">
    <property type="component" value="Unassembled WGS sequence"/>
</dbReference>
<organism evidence="1 2">
    <name type="scientific">Saccharomyces cerevisiae (strain RM11-1a)</name>
    <name type="common">Baker's yeast</name>
    <dbReference type="NCBI Taxonomy" id="285006"/>
    <lineage>
        <taxon>Eukaryota</taxon>
        <taxon>Fungi</taxon>
        <taxon>Dikarya</taxon>
        <taxon>Ascomycota</taxon>
        <taxon>Saccharomycotina</taxon>
        <taxon>Saccharomycetes</taxon>
        <taxon>Saccharomycetales</taxon>
        <taxon>Saccharomycetaceae</taxon>
        <taxon>Saccharomyces</taxon>
    </lineage>
</organism>